<gene>
    <name evidence="2" type="ORF">TeGR_g4144</name>
</gene>
<sequence>VPSHLRSTPPADETISVGRAKLAGEDLGVDFDDFDGSSDAPPSPISTSAEIVDHANSIRDDDLRGFTPQPITANRFTREEDRTDFGELPPGVALNVAREMGRMKNNEWLPADVSASYVEKKFSEQRKHLAGSTRAAPIDPALLAAAQPAIAVFNGLVRPLSETEGAWRFFYHGKIVHKRGFEAYLKQLLNECEGVECTGVWFETGGREKDR</sequence>
<comment type="caution">
    <text evidence="2">The sequence shown here is derived from an EMBL/GenBank/DDBJ whole genome shotgun (WGS) entry which is preliminary data.</text>
</comment>
<name>A0ABQ6NCK1_9STRA</name>
<dbReference type="EMBL" id="BRYB01006830">
    <property type="protein sequence ID" value="GMI57727.1"/>
    <property type="molecule type" value="Genomic_DNA"/>
</dbReference>
<reference evidence="2 3" key="1">
    <citation type="journal article" date="2023" name="Commun. Biol.">
        <title>Genome analysis of Parmales, the sister group of diatoms, reveals the evolutionary specialization of diatoms from phago-mixotrophs to photoautotrophs.</title>
        <authorList>
            <person name="Ban H."/>
            <person name="Sato S."/>
            <person name="Yoshikawa S."/>
            <person name="Yamada K."/>
            <person name="Nakamura Y."/>
            <person name="Ichinomiya M."/>
            <person name="Sato N."/>
            <person name="Blanc-Mathieu R."/>
            <person name="Endo H."/>
            <person name="Kuwata A."/>
            <person name="Ogata H."/>
        </authorList>
    </citation>
    <scope>NUCLEOTIDE SEQUENCE [LARGE SCALE GENOMIC DNA]</scope>
</reference>
<feature type="non-terminal residue" evidence="2">
    <location>
        <position position="211"/>
    </location>
</feature>
<organism evidence="2 3">
    <name type="scientific">Tetraparma gracilis</name>
    <dbReference type="NCBI Taxonomy" id="2962635"/>
    <lineage>
        <taxon>Eukaryota</taxon>
        <taxon>Sar</taxon>
        <taxon>Stramenopiles</taxon>
        <taxon>Ochrophyta</taxon>
        <taxon>Bolidophyceae</taxon>
        <taxon>Parmales</taxon>
        <taxon>Triparmaceae</taxon>
        <taxon>Tetraparma</taxon>
    </lineage>
</organism>
<evidence type="ECO:0000256" key="1">
    <source>
        <dbReference type="SAM" id="MobiDB-lite"/>
    </source>
</evidence>
<dbReference type="Proteomes" id="UP001165060">
    <property type="component" value="Unassembled WGS sequence"/>
</dbReference>
<evidence type="ECO:0000313" key="3">
    <source>
        <dbReference type="Proteomes" id="UP001165060"/>
    </source>
</evidence>
<proteinExistence type="predicted"/>
<keyword evidence="3" id="KW-1185">Reference proteome</keyword>
<evidence type="ECO:0000313" key="2">
    <source>
        <dbReference type="EMBL" id="GMI57727.1"/>
    </source>
</evidence>
<protein>
    <submittedName>
        <fullName evidence="2">Uncharacterized protein</fullName>
    </submittedName>
</protein>
<accession>A0ABQ6NCK1</accession>
<feature type="non-terminal residue" evidence="2">
    <location>
        <position position="1"/>
    </location>
</feature>
<feature type="region of interest" description="Disordered" evidence="1">
    <location>
        <begin position="28"/>
        <end position="49"/>
    </location>
</feature>